<accession>A0A146K0J6</accession>
<protein>
    <submittedName>
        <fullName evidence="2">Uncharacterized protein</fullName>
    </submittedName>
</protein>
<keyword evidence="1" id="KW-0175">Coiled coil</keyword>
<proteinExistence type="predicted"/>
<evidence type="ECO:0000256" key="1">
    <source>
        <dbReference type="SAM" id="Coils"/>
    </source>
</evidence>
<feature type="non-terminal residue" evidence="2">
    <location>
        <position position="1"/>
    </location>
</feature>
<name>A0A146K0J6_9EUKA</name>
<organism evidence="2">
    <name type="scientific">Trepomonas sp. PC1</name>
    <dbReference type="NCBI Taxonomy" id="1076344"/>
    <lineage>
        <taxon>Eukaryota</taxon>
        <taxon>Metamonada</taxon>
        <taxon>Diplomonadida</taxon>
        <taxon>Hexamitidae</taxon>
        <taxon>Hexamitinae</taxon>
        <taxon>Trepomonas</taxon>
    </lineage>
</organism>
<dbReference type="AlphaFoldDB" id="A0A146K0J6"/>
<evidence type="ECO:0000313" key="2">
    <source>
        <dbReference type="EMBL" id="JAP89109.1"/>
    </source>
</evidence>
<sequence>ETFEVQKLKVWLLKSDHMRVFIITGHQLLYINPQQQLVKLNLLTNESQITQFANCDGVSSFADFVAVVTKTNDNFETTLLKVGKHEFKELKTFEGNYAFSETAILFKSESGENGVFDYIDPLDTNYQVQRSQYIKKSFFTYFGPTEYKDLITEEHIKYHQKYLEKYEPNRQVQQIERPIEQIVKELDEMVLIEDLKEQLNRQNQYTEAEIEVHGIVKFEDDDINAKNFQMAIQNGYWKYASMFPKYFVEYIYAEKIQLIEQNVGMVLEHFASFPQCKIMEIYQVVGDFMVDDDTVTQQMKQQFINAFQENKKLFNTYYDTYYLKEIVQTLKQQIKDEEQKVLNLQIIGEVQRLQAQIQQVQQQLLE</sequence>
<feature type="coiled-coil region" evidence="1">
    <location>
        <begin position="327"/>
        <end position="363"/>
    </location>
</feature>
<feature type="non-terminal residue" evidence="2">
    <location>
        <position position="366"/>
    </location>
</feature>
<gene>
    <name evidence="2" type="ORF">TPC1_31396</name>
</gene>
<reference evidence="2" key="1">
    <citation type="submission" date="2015-07" db="EMBL/GenBank/DDBJ databases">
        <title>Adaptation to a free-living lifestyle via gene acquisitions in the diplomonad Trepomonas sp. PC1.</title>
        <authorList>
            <person name="Xu F."/>
            <person name="Jerlstrom-Hultqvist J."/>
            <person name="Kolisko M."/>
            <person name="Simpson A.G.B."/>
            <person name="Roger A.J."/>
            <person name="Svard S.G."/>
            <person name="Andersson J.O."/>
        </authorList>
    </citation>
    <scope>NUCLEOTIDE SEQUENCE</scope>
    <source>
        <strain evidence="2">PC1</strain>
    </source>
</reference>
<dbReference type="EMBL" id="GDID01007497">
    <property type="protein sequence ID" value="JAP89109.1"/>
    <property type="molecule type" value="Transcribed_RNA"/>
</dbReference>